<dbReference type="PANTHER" id="PTHR44378:SF1">
    <property type="entry name" value="ACYL-ACTIVATING ENZYME 18, PEROXISOMAL-RELATED"/>
    <property type="match status" value="1"/>
</dbReference>
<sequence length="92" mass="10090">MGKSISEVGVEDLVGAGLTVEEAMVLGREIKDAIGDSSSNCAAANENWAEIMSRNLLKPWHPHPLHQLIYYSVYHSYDDSVNGPPLYCFPSP</sequence>
<reference evidence="1 2" key="1">
    <citation type="journal article" date="2013" name="Proc. Natl. Acad. Sci. U.S.A.">
        <title>Fine-scale variation in meiotic recombination in Mimulus inferred from population shotgun sequencing.</title>
        <authorList>
            <person name="Hellsten U."/>
            <person name="Wright K.M."/>
            <person name="Jenkins J."/>
            <person name="Shu S."/>
            <person name="Yuan Y."/>
            <person name="Wessler S.R."/>
            <person name="Schmutz J."/>
            <person name="Willis J.H."/>
            <person name="Rokhsar D.S."/>
        </authorList>
    </citation>
    <scope>NUCLEOTIDE SEQUENCE [LARGE SCALE GENOMIC DNA]</scope>
    <source>
        <strain evidence="2">cv. DUN x IM62</strain>
    </source>
</reference>
<dbReference type="AlphaFoldDB" id="A0A022QVS8"/>
<dbReference type="PhylomeDB" id="A0A022QVS8"/>
<evidence type="ECO:0000313" key="2">
    <source>
        <dbReference type="Proteomes" id="UP000030748"/>
    </source>
</evidence>
<dbReference type="EMBL" id="KI630918">
    <property type="protein sequence ID" value="EYU31684.1"/>
    <property type="molecule type" value="Genomic_DNA"/>
</dbReference>
<accession>A0A022QVS8</accession>
<dbReference type="PANTHER" id="PTHR44378">
    <property type="entry name" value="ACYL-ACTIVATING ENZYME 17, PEROXISOMAL-RELATED"/>
    <property type="match status" value="1"/>
</dbReference>
<gene>
    <name evidence="1" type="ORF">MIMGU_mgv1a017134mg</name>
</gene>
<protein>
    <submittedName>
        <fullName evidence="1">Uncharacterized protein</fullName>
    </submittedName>
</protein>
<dbReference type="STRING" id="4155.A0A022QVS8"/>
<name>A0A022QVS8_ERYGU</name>
<evidence type="ECO:0000313" key="1">
    <source>
        <dbReference type="EMBL" id="EYU31684.1"/>
    </source>
</evidence>
<keyword evidence="2" id="KW-1185">Reference proteome</keyword>
<dbReference type="Proteomes" id="UP000030748">
    <property type="component" value="Unassembled WGS sequence"/>
</dbReference>
<proteinExistence type="predicted"/>
<dbReference type="eggNOG" id="KOG1175">
    <property type="taxonomic scope" value="Eukaryota"/>
</dbReference>
<organism evidence="1 2">
    <name type="scientific">Erythranthe guttata</name>
    <name type="common">Yellow monkey flower</name>
    <name type="synonym">Mimulus guttatus</name>
    <dbReference type="NCBI Taxonomy" id="4155"/>
    <lineage>
        <taxon>Eukaryota</taxon>
        <taxon>Viridiplantae</taxon>
        <taxon>Streptophyta</taxon>
        <taxon>Embryophyta</taxon>
        <taxon>Tracheophyta</taxon>
        <taxon>Spermatophyta</taxon>
        <taxon>Magnoliopsida</taxon>
        <taxon>eudicotyledons</taxon>
        <taxon>Gunneridae</taxon>
        <taxon>Pentapetalae</taxon>
        <taxon>asterids</taxon>
        <taxon>lamiids</taxon>
        <taxon>Lamiales</taxon>
        <taxon>Phrymaceae</taxon>
        <taxon>Erythranthe</taxon>
    </lineage>
</organism>